<accession>A0A2G4T875</accession>
<evidence type="ECO:0000256" key="7">
    <source>
        <dbReference type="ARBA" id="ARBA00032012"/>
    </source>
</evidence>
<protein>
    <recommendedName>
        <fullName evidence="3 8">Mediator of RNA polymerase II transcription subunit 18</fullName>
    </recommendedName>
    <alternativeName>
        <fullName evidence="7 8">Mediator complex subunit 18</fullName>
    </alternativeName>
</protein>
<evidence type="ECO:0000256" key="1">
    <source>
        <dbReference type="ARBA" id="ARBA00004123"/>
    </source>
</evidence>
<keyword evidence="5 8" id="KW-0804">Transcription</keyword>
<organism evidence="9 10">
    <name type="scientific">Rhizopus microsporus ATCC 52813</name>
    <dbReference type="NCBI Taxonomy" id="1340429"/>
    <lineage>
        <taxon>Eukaryota</taxon>
        <taxon>Fungi</taxon>
        <taxon>Fungi incertae sedis</taxon>
        <taxon>Mucoromycota</taxon>
        <taxon>Mucoromycotina</taxon>
        <taxon>Mucoromycetes</taxon>
        <taxon>Mucorales</taxon>
        <taxon>Mucorineae</taxon>
        <taxon>Rhizopodaceae</taxon>
        <taxon>Rhizopus</taxon>
    </lineage>
</organism>
<dbReference type="AlphaFoldDB" id="A0A2G4T875"/>
<keyword evidence="10" id="KW-1185">Reference proteome</keyword>
<proteinExistence type="inferred from homology"/>
<comment type="function">
    <text evidence="8">Component of the Mediator complex, a coactivator involved in the regulated transcription of nearly all RNA polymerase II-dependent genes. Mediator functions as a bridge to convey information from gene-specific regulatory proteins to the basal RNA polymerase II transcription machinery. Mediator is recruited to promoters by direct interactions with regulatory proteins and serves as a scaffold for the assembly of a functional preinitiation complex with RNA polymerase II and the general transcription factors.</text>
</comment>
<evidence type="ECO:0000256" key="2">
    <source>
        <dbReference type="ARBA" id="ARBA00009814"/>
    </source>
</evidence>
<comment type="similarity">
    <text evidence="2 8">Belongs to the Mediator complex subunit 18 family.</text>
</comment>
<evidence type="ECO:0000256" key="8">
    <source>
        <dbReference type="RuleBase" id="RU364150"/>
    </source>
</evidence>
<dbReference type="PANTHER" id="PTHR13321:SF2">
    <property type="entry name" value="MEDIATOR OF RNA POLYMERASE II TRANSCRIPTION SUBUNIT 18"/>
    <property type="match status" value="1"/>
</dbReference>
<dbReference type="GO" id="GO:0003712">
    <property type="term" value="F:transcription coregulator activity"/>
    <property type="evidence" value="ECO:0007669"/>
    <property type="project" value="InterPro"/>
</dbReference>
<dbReference type="STRING" id="1340429.A0A2G4T875"/>
<keyword evidence="8" id="KW-0010">Activator</keyword>
<sequence>MSNYECSLQGLIIGHQQKDKLIERLEGICGNSSIVDLFEHEIIFTPSVQTPVGPARNDDVVLRVQSRISTEKDVSFRFRQWHLCMQGNPEPQRARTVTVRPIARVQLSGDMFRFMKALGYSYSFEIVRKGYLVAYDNVLKITLTRLYKLKTKLDVTSAVPFGQEDMWIVEITTLPVPQEQVNQMAEHLNKFKVLLTGIVDLEYVDTRALQNKVHYTT</sequence>
<keyword evidence="4 8" id="KW-0805">Transcription regulation</keyword>
<reference evidence="9 10" key="1">
    <citation type="journal article" date="2016" name="Proc. Natl. Acad. Sci. U.S.A.">
        <title>Lipid metabolic changes in an early divergent fungus govern the establishment of a mutualistic symbiosis with endobacteria.</title>
        <authorList>
            <person name="Lastovetsky O.A."/>
            <person name="Gaspar M.L."/>
            <person name="Mondo S.J."/>
            <person name="LaButti K.M."/>
            <person name="Sandor L."/>
            <person name="Grigoriev I.V."/>
            <person name="Henry S.A."/>
            <person name="Pawlowska T.E."/>
        </authorList>
    </citation>
    <scope>NUCLEOTIDE SEQUENCE [LARGE SCALE GENOMIC DNA]</scope>
    <source>
        <strain evidence="9 10">ATCC 52813</strain>
    </source>
</reference>
<evidence type="ECO:0000313" key="10">
    <source>
        <dbReference type="Proteomes" id="UP000242254"/>
    </source>
</evidence>
<dbReference type="GO" id="GO:0006369">
    <property type="term" value="P:termination of RNA polymerase II transcription"/>
    <property type="evidence" value="ECO:0007669"/>
    <property type="project" value="TreeGrafter"/>
</dbReference>
<dbReference type="Proteomes" id="UP000242254">
    <property type="component" value="Unassembled WGS sequence"/>
</dbReference>
<dbReference type="GO" id="GO:0070847">
    <property type="term" value="C:core mediator complex"/>
    <property type="evidence" value="ECO:0007669"/>
    <property type="project" value="TreeGrafter"/>
</dbReference>
<dbReference type="GO" id="GO:0016592">
    <property type="term" value="C:mediator complex"/>
    <property type="evidence" value="ECO:0007669"/>
    <property type="project" value="InterPro"/>
</dbReference>
<evidence type="ECO:0000256" key="3">
    <source>
        <dbReference type="ARBA" id="ARBA00019612"/>
    </source>
</evidence>
<evidence type="ECO:0000256" key="4">
    <source>
        <dbReference type="ARBA" id="ARBA00023015"/>
    </source>
</evidence>
<dbReference type="Gene3D" id="2.40.320.10">
    <property type="entry name" value="Hypothetical Protein Pfu-838710-001"/>
    <property type="match status" value="1"/>
</dbReference>
<name>A0A2G4T875_RHIZD</name>
<evidence type="ECO:0000256" key="5">
    <source>
        <dbReference type="ARBA" id="ARBA00023163"/>
    </source>
</evidence>
<dbReference type="InterPro" id="IPR019095">
    <property type="entry name" value="Mediator_Med18"/>
</dbReference>
<keyword evidence="6 8" id="KW-0539">Nucleus</keyword>
<evidence type="ECO:0000313" key="9">
    <source>
        <dbReference type="EMBL" id="PHZ17223.1"/>
    </source>
</evidence>
<dbReference type="GO" id="GO:0006357">
    <property type="term" value="P:regulation of transcription by RNA polymerase II"/>
    <property type="evidence" value="ECO:0007669"/>
    <property type="project" value="InterPro"/>
</dbReference>
<evidence type="ECO:0000256" key="6">
    <source>
        <dbReference type="ARBA" id="ARBA00023242"/>
    </source>
</evidence>
<dbReference type="PANTHER" id="PTHR13321">
    <property type="entry name" value="MEDIATOR OF RNA POLYMERASE II TRANSCRIPTION, SUBUNIT 18"/>
    <property type="match status" value="1"/>
</dbReference>
<dbReference type="Pfam" id="PF09637">
    <property type="entry name" value="Med18"/>
    <property type="match status" value="1"/>
</dbReference>
<dbReference type="EMBL" id="KZ303842">
    <property type="protein sequence ID" value="PHZ17223.1"/>
    <property type="molecule type" value="Genomic_DNA"/>
</dbReference>
<gene>
    <name evidence="8" type="primary">MED18</name>
    <name evidence="9" type="ORF">RHIMIDRAFT_232656</name>
</gene>
<comment type="subunit">
    <text evidence="8">Component of the Mediator complex.</text>
</comment>
<comment type="subcellular location">
    <subcellularLocation>
        <location evidence="1 8">Nucleus</location>
    </subcellularLocation>
</comment>